<proteinExistence type="predicted"/>
<keyword evidence="2" id="KW-1185">Reference proteome</keyword>
<dbReference type="EMBL" id="JACXVP010000012">
    <property type="protein sequence ID" value="KAG5570178.1"/>
    <property type="molecule type" value="Genomic_DNA"/>
</dbReference>
<dbReference type="AlphaFoldDB" id="A0A9J5W3W4"/>
<evidence type="ECO:0000313" key="1">
    <source>
        <dbReference type="EMBL" id="KAG5570178.1"/>
    </source>
</evidence>
<sequence>MCPSPFQDFATLNRGSTTFLFLSVQRGSHPWRQLTGIPTTPASLRSSSKTPLKQPRAYYTVINMFGSGGSSLSQRKEAFSIDCMLHFASSLRKE</sequence>
<dbReference type="Proteomes" id="UP000824120">
    <property type="component" value="Chromosome 12"/>
</dbReference>
<gene>
    <name evidence="1" type="ORF">H5410_059944</name>
</gene>
<organism evidence="1 2">
    <name type="scientific">Solanum commersonii</name>
    <name type="common">Commerson's wild potato</name>
    <name type="synonym">Commerson's nightshade</name>
    <dbReference type="NCBI Taxonomy" id="4109"/>
    <lineage>
        <taxon>Eukaryota</taxon>
        <taxon>Viridiplantae</taxon>
        <taxon>Streptophyta</taxon>
        <taxon>Embryophyta</taxon>
        <taxon>Tracheophyta</taxon>
        <taxon>Spermatophyta</taxon>
        <taxon>Magnoliopsida</taxon>
        <taxon>eudicotyledons</taxon>
        <taxon>Gunneridae</taxon>
        <taxon>Pentapetalae</taxon>
        <taxon>asterids</taxon>
        <taxon>lamiids</taxon>
        <taxon>Solanales</taxon>
        <taxon>Solanaceae</taxon>
        <taxon>Solanoideae</taxon>
        <taxon>Solaneae</taxon>
        <taxon>Solanum</taxon>
    </lineage>
</organism>
<accession>A0A9J5W3W4</accession>
<reference evidence="1 2" key="1">
    <citation type="submission" date="2020-09" db="EMBL/GenBank/DDBJ databases">
        <title>De no assembly of potato wild relative species, Solanum commersonii.</title>
        <authorList>
            <person name="Cho K."/>
        </authorList>
    </citation>
    <scope>NUCLEOTIDE SEQUENCE [LARGE SCALE GENOMIC DNA]</scope>
    <source>
        <strain evidence="1">LZ3.2</strain>
        <tissue evidence="1">Leaf</tissue>
    </source>
</reference>
<protein>
    <submittedName>
        <fullName evidence="1">Uncharacterized protein</fullName>
    </submittedName>
</protein>
<name>A0A9J5W3W4_SOLCO</name>
<comment type="caution">
    <text evidence="1">The sequence shown here is derived from an EMBL/GenBank/DDBJ whole genome shotgun (WGS) entry which is preliminary data.</text>
</comment>
<evidence type="ECO:0000313" key="2">
    <source>
        <dbReference type="Proteomes" id="UP000824120"/>
    </source>
</evidence>